<dbReference type="Pfam" id="PF01820">
    <property type="entry name" value="Dala_Dala_lig_N"/>
    <property type="match status" value="1"/>
</dbReference>
<dbReference type="InterPro" id="IPR011127">
    <property type="entry name" value="Dala_Dala_lig_N"/>
</dbReference>
<dbReference type="SUPFAM" id="SSF52440">
    <property type="entry name" value="PreATP-grasp domain"/>
    <property type="match status" value="1"/>
</dbReference>
<evidence type="ECO:0000313" key="2">
    <source>
        <dbReference type="EMBL" id="GAI82301.1"/>
    </source>
</evidence>
<feature type="domain" description="D-alanine--D-alanine ligase N-terminal" evidence="1">
    <location>
        <begin position="6"/>
        <end position="57"/>
    </location>
</feature>
<organism evidence="2">
    <name type="scientific">marine sediment metagenome</name>
    <dbReference type="NCBI Taxonomy" id="412755"/>
    <lineage>
        <taxon>unclassified sequences</taxon>
        <taxon>metagenomes</taxon>
        <taxon>ecological metagenomes</taxon>
    </lineage>
</organism>
<gene>
    <name evidence="2" type="ORF">S12H4_14481</name>
</gene>
<reference evidence="2" key="1">
    <citation type="journal article" date="2014" name="Front. Microbiol.">
        <title>High frequency of phylogenetically diverse reductive dehalogenase-homologous genes in deep subseafloor sedimentary metagenomes.</title>
        <authorList>
            <person name="Kawai M."/>
            <person name="Futagami T."/>
            <person name="Toyoda A."/>
            <person name="Takaki Y."/>
            <person name="Nishi S."/>
            <person name="Hori S."/>
            <person name="Arai W."/>
            <person name="Tsubouchi T."/>
            <person name="Morono Y."/>
            <person name="Uchiyama I."/>
            <person name="Ito T."/>
            <person name="Fujiyama A."/>
            <person name="Inagaki F."/>
            <person name="Takami H."/>
        </authorList>
    </citation>
    <scope>NUCLEOTIDE SEQUENCE</scope>
    <source>
        <strain evidence="2">Expedition CK06-06</strain>
    </source>
</reference>
<name>X1ST23_9ZZZZ</name>
<dbReference type="Gene3D" id="3.40.50.20">
    <property type="match status" value="1"/>
</dbReference>
<dbReference type="AlphaFoldDB" id="X1ST23"/>
<evidence type="ECO:0000259" key="1">
    <source>
        <dbReference type="Pfam" id="PF01820"/>
    </source>
</evidence>
<feature type="non-terminal residue" evidence="2">
    <location>
        <position position="62"/>
    </location>
</feature>
<proteinExistence type="predicted"/>
<comment type="caution">
    <text evidence="2">The sequence shown here is derived from an EMBL/GenBank/DDBJ whole genome shotgun (WGS) entry which is preliminary data.</text>
</comment>
<dbReference type="EMBL" id="BARW01006904">
    <property type="protein sequence ID" value="GAI82301.1"/>
    <property type="molecule type" value="Genomic_DNA"/>
</dbReference>
<accession>X1ST23</accession>
<sequence>MNRKTRIGILFGGRSAEHEVSVQSAKNILEAINKEKYEVVLIGINKEGRWRLKKTSELSLLS</sequence>
<dbReference type="InterPro" id="IPR016185">
    <property type="entry name" value="PreATP-grasp_dom_sf"/>
</dbReference>
<protein>
    <recommendedName>
        <fullName evidence="1">D-alanine--D-alanine ligase N-terminal domain-containing protein</fullName>
    </recommendedName>
</protein>